<keyword evidence="6" id="KW-1185">Reference proteome</keyword>
<dbReference type="InterPro" id="IPR008929">
    <property type="entry name" value="Chondroitin_lyas"/>
</dbReference>
<evidence type="ECO:0000256" key="2">
    <source>
        <dbReference type="ARBA" id="ARBA00023239"/>
    </source>
</evidence>
<keyword evidence="3" id="KW-1133">Transmembrane helix</keyword>
<comment type="caution">
    <text evidence="5">The sequence shown here is derived from an EMBL/GenBank/DDBJ whole genome shotgun (WGS) entry which is preliminary data.</text>
</comment>
<name>A0A8H7BX62_9FUNG</name>
<proteinExistence type="predicted"/>
<organism evidence="5 6">
    <name type="scientific">Apophysomyces ossiformis</name>
    <dbReference type="NCBI Taxonomy" id="679940"/>
    <lineage>
        <taxon>Eukaryota</taxon>
        <taxon>Fungi</taxon>
        <taxon>Fungi incertae sedis</taxon>
        <taxon>Mucoromycota</taxon>
        <taxon>Mucoromycotina</taxon>
        <taxon>Mucoromycetes</taxon>
        <taxon>Mucorales</taxon>
        <taxon>Mucorineae</taxon>
        <taxon>Mucoraceae</taxon>
        <taxon>Apophysomyces</taxon>
    </lineage>
</organism>
<dbReference type="InterPro" id="IPR008397">
    <property type="entry name" value="Alginate_lyase_dom"/>
</dbReference>
<evidence type="ECO:0000256" key="1">
    <source>
        <dbReference type="ARBA" id="ARBA00022729"/>
    </source>
</evidence>
<dbReference type="GO" id="GO:0042597">
    <property type="term" value="C:periplasmic space"/>
    <property type="evidence" value="ECO:0007669"/>
    <property type="project" value="InterPro"/>
</dbReference>
<dbReference type="Proteomes" id="UP000605846">
    <property type="component" value="Unassembled WGS sequence"/>
</dbReference>
<keyword evidence="1" id="KW-0732">Signal</keyword>
<evidence type="ECO:0000313" key="6">
    <source>
        <dbReference type="Proteomes" id="UP000605846"/>
    </source>
</evidence>
<dbReference type="AlphaFoldDB" id="A0A8H7BX62"/>
<dbReference type="GO" id="GO:0016829">
    <property type="term" value="F:lyase activity"/>
    <property type="evidence" value="ECO:0007669"/>
    <property type="project" value="UniProtKB-KW"/>
</dbReference>
<dbReference type="OrthoDB" id="63533at2759"/>
<dbReference type="EMBL" id="JABAYA010000068">
    <property type="protein sequence ID" value="KAF7726973.1"/>
    <property type="molecule type" value="Genomic_DNA"/>
</dbReference>
<sequence length="794" mass="92394">MNLFSPTTNKTVNNYGQAPAYPRAWLIIPGTFLQRLFFAYGPAKIRYWTLTSLTRRWSARLLLLVFGTLILLNYAPYLFQTDIAKLHVYTQHRDQVILYRIIGNDLPPRHKEGQTLSNLRFILEHEPQFPNTRKLFVLNRIADAANEATIINLLNKYQMEYLRIPFIEDDYKQIDFRLEDFPEPDFLHSNHYRRYSKMAKLRVLDYMYHDKNLYAINNNGGRNTALYHGRSISNARWIMPFDGNCYLSSRGFKEIMKQLNKHGSETKYFIVPMARLLNNTELLHIDERPSAPEEPQIIFRFDAMEEYNVNMRYGRRSKLELLWRLGALENRRLKPVVSWEQLERPYSRDKGNFRTVGWVFRLFSGNPQQEENKRQALSMRAFNRLLAVQSYLDRLDETITRRTFRQEKLFLYNEDAMAHWLYQFWSEEPKTVATVSQLQQQAKDILVSTCPFVTGSQEKENHHDVLSELSYNVTVLTLASYFLREETYGHCATRLIRRSLLEIRPTQQQGHQQEGEGKGFLFPINNQHMFDFLSDQGYAFPSLTGSPHRPKMQDYNVSDLARSDLSTLLDSVRLLRRMHMLTHKDYLDIQSIATTLVDFLVASPTGIHLAQLGDYRGTYYDLQIMALAAFTDDVRLLLRVINRCRMRIGKQLDGHGSQPWTSTSTNPEGTNINGISSSSLDHGTMNLLYWSMITQSIQNAGLGKDTWSYQAKNGAQIAHAVITHLKQHLPTATQREKLVPLAYLARAIFARHPTVAQEDQTWLSIHLADFSPVSHQTKPFTDMRIPPFWSLGIL</sequence>
<evidence type="ECO:0000313" key="5">
    <source>
        <dbReference type="EMBL" id="KAF7726973.1"/>
    </source>
</evidence>
<feature type="transmembrane region" description="Helical" evidence="3">
    <location>
        <begin position="61"/>
        <end position="79"/>
    </location>
</feature>
<reference evidence="5" key="1">
    <citation type="submission" date="2020-01" db="EMBL/GenBank/DDBJ databases">
        <title>Genome Sequencing of Three Apophysomyces-Like Fungal Strains Confirms a Novel Fungal Genus in the Mucoromycota with divergent Burkholderia-like Endosymbiotic Bacteria.</title>
        <authorList>
            <person name="Stajich J.E."/>
            <person name="Macias A.M."/>
            <person name="Carter-House D."/>
            <person name="Lovett B."/>
            <person name="Kasson L.R."/>
            <person name="Berry K."/>
            <person name="Grigoriev I."/>
            <person name="Chang Y."/>
            <person name="Spatafora J."/>
            <person name="Kasson M.T."/>
        </authorList>
    </citation>
    <scope>NUCLEOTIDE SEQUENCE</scope>
    <source>
        <strain evidence="5">NRRL A-21654</strain>
    </source>
</reference>
<evidence type="ECO:0000256" key="3">
    <source>
        <dbReference type="SAM" id="Phobius"/>
    </source>
</evidence>
<feature type="domain" description="Alginate lyase" evidence="4">
    <location>
        <begin position="532"/>
        <end position="725"/>
    </location>
</feature>
<evidence type="ECO:0000259" key="4">
    <source>
        <dbReference type="Pfam" id="PF05426"/>
    </source>
</evidence>
<gene>
    <name evidence="5" type="ORF">EC973_008168</name>
</gene>
<protein>
    <recommendedName>
        <fullName evidence="4">Alginate lyase domain-containing protein</fullName>
    </recommendedName>
</protein>
<dbReference type="Pfam" id="PF05426">
    <property type="entry name" value="Alginate_lyase"/>
    <property type="match status" value="1"/>
</dbReference>
<accession>A0A8H7BX62</accession>
<keyword evidence="3" id="KW-0472">Membrane</keyword>
<keyword evidence="2" id="KW-0456">Lyase</keyword>
<dbReference type="Gene3D" id="1.50.10.100">
    <property type="entry name" value="Chondroitin AC/alginate lyase"/>
    <property type="match status" value="1"/>
</dbReference>
<keyword evidence="3" id="KW-0812">Transmembrane</keyword>